<evidence type="ECO:0000256" key="7">
    <source>
        <dbReference type="ARBA" id="ARBA00022801"/>
    </source>
</evidence>
<dbReference type="GO" id="GO:0030248">
    <property type="term" value="F:cellulose binding"/>
    <property type="evidence" value="ECO:0007669"/>
    <property type="project" value="InterPro"/>
</dbReference>
<dbReference type="Gene3D" id="2.40.40.10">
    <property type="entry name" value="RlpA-like domain"/>
    <property type="match status" value="1"/>
</dbReference>
<dbReference type="InterPro" id="IPR052288">
    <property type="entry name" value="GH45_Enzymes"/>
</dbReference>
<sequence length="309" mass="31594">MRSTSIFSTSLLAALPLTAQAASGSGKSTRYWDCCKPSCSWPGKAAVSQPVFACDANFNRISDPNARSGCDGGPAYSCADHTPFAINDDLAYGFAATAISGGSEASWCCACYALTFNSGPVAGKTMIVQSTSTGGDLGNNHFDLAMPGGGVGLFNGCNSQFGGIPGATYGGISDRSECASLPDALKPGCQFRFDWFKNADNPTFTFKQVQCPAELVARTGCKRPDDGDFPAFSPPSGSGSKGGPIVANPASTKPSSPSPSPNDSCGATPPTSCAAPKYAQCGGNGFTGCTTCEAGSTCTFSNDWYSQCI</sequence>
<keyword evidence="6 14" id="KW-0732">Signal</keyword>
<dbReference type="SUPFAM" id="SSF57180">
    <property type="entry name" value="Cellulose-binding domain"/>
    <property type="match status" value="1"/>
</dbReference>
<dbReference type="PANTHER" id="PTHR39730:SF1">
    <property type="entry name" value="ENDOGLUCANASE 1"/>
    <property type="match status" value="1"/>
</dbReference>
<dbReference type="AlphaFoldDB" id="A0AAV9HGB9"/>
<dbReference type="Pfam" id="PF00734">
    <property type="entry name" value="CBM_1"/>
    <property type="match status" value="1"/>
</dbReference>
<dbReference type="PANTHER" id="PTHR39730">
    <property type="entry name" value="ENDOGLUCANASE 1"/>
    <property type="match status" value="1"/>
</dbReference>
<feature type="chain" id="PRO_5043720738" description="Cellulase" evidence="14">
    <location>
        <begin position="22"/>
        <end position="309"/>
    </location>
</feature>
<dbReference type="InterPro" id="IPR000254">
    <property type="entry name" value="CBD"/>
</dbReference>
<organism evidence="16 17">
    <name type="scientific">Cladorrhinum samala</name>
    <dbReference type="NCBI Taxonomy" id="585594"/>
    <lineage>
        <taxon>Eukaryota</taxon>
        <taxon>Fungi</taxon>
        <taxon>Dikarya</taxon>
        <taxon>Ascomycota</taxon>
        <taxon>Pezizomycotina</taxon>
        <taxon>Sordariomycetes</taxon>
        <taxon>Sordariomycetidae</taxon>
        <taxon>Sordariales</taxon>
        <taxon>Podosporaceae</taxon>
        <taxon>Cladorrhinum</taxon>
    </lineage>
</organism>
<keyword evidence="10" id="KW-0326">Glycosidase</keyword>
<evidence type="ECO:0000313" key="16">
    <source>
        <dbReference type="EMBL" id="KAK4459738.1"/>
    </source>
</evidence>
<dbReference type="PROSITE" id="PS51164">
    <property type="entry name" value="CBM1_2"/>
    <property type="match status" value="1"/>
</dbReference>
<dbReference type="GO" id="GO:0008810">
    <property type="term" value="F:cellulase activity"/>
    <property type="evidence" value="ECO:0007669"/>
    <property type="project" value="UniProtKB-EC"/>
</dbReference>
<evidence type="ECO:0000259" key="15">
    <source>
        <dbReference type="PROSITE" id="PS51164"/>
    </source>
</evidence>
<dbReference type="Pfam" id="PF02015">
    <property type="entry name" value="Glyco_hydro_45"/>
    <property type="match status" value="1"/>
</dbReference>
<evidence type="ECO:0000256" key="3">
    <source>
        <dbReference type="ARBA" id="ARBA00007793"/>
    </source>
</evidence>
<protein>
    <recommendedName>
        <fullName evidence="4 12">Cellulase</fullName>
        <ecNumber evidence="4 12">3.2.1.4</ecNumber>
    </recommendedName>
</protein>
<keyword evidence="7 16" id="KW-0378">Hydrolase</keyword>
<dbReference type="Proteomes" id="UP001321749">
    <property type="component" value="Unassembled WGS sequence"/>
</dbReference>
<evidence type="ECO:0000256" key="5">
    <source>
        <dbReference type="ARBA" id="ARBA00022525"/>
    </source>
</evidence>
<comment type="similarity">
    <text evidence="3">Belongs to the glycosyl hydrolase 45 (cellulase K) family.</text>
</comment>
<dbReference type="InterPro" id="IPR035971">
    <property type="entry name" value="CBD_sf"/>
</dbReference>
<dbReference type="GO" id="GO:0030245">
    <property type="term" value="P:cellulose catabolic process"/>
    <property type="evidence" value="ECO:0007669"/>
    <property type="project" value="UniProtKB-KW"/>
</dbReference>
<dbReference type="GO" id="GO:0005576">
    <property type="term" value="C:extracellular region"/>
    <property type="evidence" value="ECO:0007669"/>
    <property type="project" value="UniProtKB-SubCell"/>
</dbReference>
<dbReference type="EMBL" id="MU865029">
    <property type="protein sequence ID" value="KAK4459738.1"/>
    <property type="molecule type" value="Genomic_DNA"/>
</dbReference>
<reference evidence="16" key="1">
    <citation type="journal article" date="2023" name="Mol. Phylogenet. Evol.">
        <title>Genome-scale phylogeny and comparative genomics of the fungal order Sordariales.</title>
        <authorList>
            <person name="Hensen N."/>
            <person name="Bonometti L."/>
            <person name="Westerberg I."/>
            <person name="Brannstrom I.O."/>
            <person name="Guillou S."/>
            <person name="Cros-Aarteil S."/>
            <person name="Calhoun S."/>
            <person name="Haridas S."/>
            <person name="Kuo A."/>
            <person name="Mondo S."/>
            <person name="Pangilinan J."/>
            <person name="Riley R."/>
            <person name="LaButti K."/>
            <person name="Andreopoulos B."/>
            <person name="Lipzen A."/>
            <person name="Chen C."/>
            <person name="Yan M."/>
            <person name="Daum C."/>
            <person name="Ng V."/>
            <person name="Clum A."/>
            <person name="Steindorff A."/>
            <person name="Ohm R.A."/>
            <person name="Martin F."/>
            <person name="Silar P."/>
            <person name="Natvig D.O."/>
            <person name="Lalanne C."/>
            <person name="Gautier V."/>
            <person name="Ament-Velasquez S.L."/>
            <person name="Kruys A."/>
            <person name="Hutchinson M.I."/>
            <person name="Powell A.J."/>
            <person name="Barry K."/>
            <person name="Miller A.N."/>
            <person name="Grigoriev I.V."/>
            <person name="Debuchy R."/>
            <person name="Gladieux P."/>
            <person name="Hiltunen Thoren M."/>
            <person name="Johannesson H."/>
        </authorList>
    </citation>
    <scope>NUCLEOTIDE SEQUENCE</scope>
    <source>
        <strain evidence="16">PSN324</strain>
    </source>
</reference>
<evidence type="ECO:0000256" key="13">
    <source>
        <dbReference type="SAM" id="MobiDB-lite"/>
    </source>
</evidence>
<proteinExistence type="inferred from homology"/>
<dbReference type="PROSITE" id="PS00562">
    <property type="entry name" value="CBM1_1"/>
    <property type="match status" value="1"/>
</dbReference>
<reference evidence="16" key="2">
    <citation type="submission" date="2023-06" db="EMBL/GenBank/DDBJ databases">
        <authorList>
            <consortium name="Lawrence Berkeley National Laboratory"/>
            <person name="Mondo S.J."/>
            <person name="Hensen N."/>
            <person name="Bonometti L."/>
            <person name="Westerberg I."/>
            <person name="Brannstrom I.O."/>
            <person name="Guillou S."/>
            <person name="Cros-Aarteil S."/>
            <person name="Calhoun S."/>
            <person name="Haridas S."/>
            <person name="Kuo A."/>
            <person name="Pangilinan J."/>
            <person name="Riley R."/>
            <person name="Labutti K."/>
            <person name="Andreopoulos B."/>
            <person name="Lipzen A."/>
            <person name="Chen C."/>
            <person name="Yanf M."/>
            <person name="Daum C."/>
            <person name="Ng V."/>
            <person name="Clum A."/>
            <person name="Steindorff A."/>
            <person name="Ohm R."/>
            <person name="Martin F."/>
            <person name="Silar P."/>
            <person name="Natvig D."/>
            <person name="Lalanne C."/>
            <person name="Gautier V."/>
            <person name="Ament-Velasquez S.L."/>
            <person name="Kruys A."/>
            <person name="Hutchinson M.I."/>
            <person name="Powell A.J."/>
            <person name="Barry K."/>
            <person name="Miller A.N."/>
            <person name="Grigoriev I.V."/>
            <person name="Debuchy R."/>
            <person name="Gladieux P."/>
            <person name="Thoren M.H."/>
            <person name="Johannesson H."/>
        </authorList>
    </citation>
    <scope>NUCLEOTIDE SEQUENCE</scope>
    <source>
        <strain evidence="16">PSN324</strain>
    </source>
</reference>
<feature type="region of interest" description="Disordered" evidence="13">
    <location>
        <begin position="226"/>
        <end position="270"/>
    </location>
</feature>
<gene>
    <name evidence="16" type="ORF">QBC42DRAFT_231089</name>
</gene>
<keyword evidence="8" id="KW-0136">Cellulose degradation</keyword>
<dbReference type="PROSITE" id="PS01140">
    <property type="entry name" value="GLYCOSYL_HYDROL_F45"/>
    <property type="match status" value="1"/>
</dbReference>
<keyword evidence="11" id="KW-0624">Polysaccharide degradation</keyword>
<comment type="catalytic activity">
    <reaction evidence="1 12">
        <text>Endohydrolysis of (1-&gt;4)-beta-D-glucosidic linkages in cellulose, lichenin and cereal beta-D-glucans.</text>
        <dbReference type="EC" id="3.2.1.4"/>
    </reaction>
</comment>
<comment type="subcellular location">
    <subcellularLocation>
        <location evidence="2">Secreted</location>
    </subcellularLocation>
</comment>
<dbReference type="CDD" id="cd22278">
    <property type="entry name" value="DPBB_GH45_endoglucanase"/>
    <property type="match status" value="1"/>
</dbReference>
<evidence type="ECO:0000256" key="6">
    <source>
        <dbReference type="ARBA" id="ARBA00022729"/>
    </source>
</evidence>
<evidence type="ECO:0000256" key="9">
    <source>
        <dbReference type="ARBA" id="ARBA00023277"/>
    </source>
</evidence>
<dbReference type="SMART" id="SM00236">
    <property type="entry name" value="fCBD"/>
    <property type="match status" value="1"/>
</dbReference>
<evidence type="ECO:0000256" key="14">
    <source>
        <dbReference type="SAM" id="SignalP"/>
    </source>
</evidence>
<evidence type="ECO:0000256" key="4">
    <source>
        <dbReference type="ARBA" id="ARBA00012601"/>
    </source>
</evidence>
<dbReference type="SUPFAM" id="SSF50685">
    <property type="entry name" value="Barwin-like endoglucanases"/>
    <property type="match status" value="1"/>
</dbReference>
<evidence type="ECO:0000256" key="10">
    <source>
        <dbReference type="ARBA" id="ARBA00023295"/>
    </source>
</evidence>
<evidence type="ECO:0000256" key="8">
    <source>
        <dbReference type="ARBA" id="ARBA00023001"/>
    </source>
</evidence>
<feature type="domain" description="CBM1" evidence="15">
    <location>
        <begin position="273"/>
        <end position="309"/>
    </location>
</feature>
<dbReference type="EC" id="3.2.1.4" evidence="4 12"/>
<feature type="signal peptide" evidence="14">
    <location>
        <begin position="1"/>
        <end position="21"/>
    </location>
</feature>
<evidence type="ECO:0000256" key="11">
    <source>
        <dbReference type="ARBA" id="ARBA00023326"/>
    </source>
</evidence>
<accession>A0AAV9HGB9</accession>
<dbReference type="InterPro" id="IPR000334">
    <property type="entry name" value="Glyco_hydro_45"/>
</dbReference>
<evidence type="ECO:0000256" key="12">
    <source>
        <dbReference type="PROSITE-ProRule" id="PRU10069"/>
    </source>
</evidence>
<keyword evidence="9" id="KW-0119">Carbohydrate metabolism</keyword>
<evidence type="ECO:0000256" key="2">
    <source>
        <dbReference type="ARBA" id="ARBA00004613"/>
    </source>
</evidence>
<evidence type="ECO:0000256" key="1">
    <source>
        <dbReference type="ARBA" id="ARBA00000966"/>
    </source>
</evidence>
<keyword evidence="5" id="KW-0964">Secreted</keyword>
<comment type="caution">
    <text evidence="16">The sequence shown here is derived from an EMBL/GenBank/DDBJ whole genome shotgun (WGS) entry which is preliminary data.</text>
</comment>
<name>A0AAV9HGB9_9PEZI</name>
<keyword evidence="17" id="KW-1185">Reference proteome</keyword>
<dbReference type="InterPro" id="IPR036908">
    <property type="entry name" value="RlpA-like_sf"/>
</dbReference>
<evidence type="ECO:0000313" key="17">
    <source>
        <dbReference type="Proteomes" id="UP001321749"/>
    </source>
</evidence>
<feature type="active site" description="Nucleophile" evidence="12">
    <location>
        <position position="33"/>
    </location>
</feature>